<proteinExistence type="predicted"/>
<accession>A0A5B9FS64</accession>
<evidence type="ECO:0000313" key="1">
    <source>
        <dbReference type="EMBL" id="QEE49860.1"/>
    </source>
</evidence>
<sequence length="96" mass="11107">MENFFYITLNIRTVSGIDSYAYYYLGNDKNKAEAIFQQLKGSQQLAPDTVLTMDYTQMKDGIPFPLTMLACTIEEVTYNTRIITREIFKNLNLESD</sequence>
<organism evidence="1 2">
    <name type="scientific">Flavobacterium alkalisoli</name>
    <dbReference type="NCBI Taxonomy" id="2602769"/>
    <lineage>
        <taxon>Bacteria</taxon>
        <taxon>Pseudomonadati</taxon>
        <taxon>Bacteroidota</taxon>
        <taxon>Flavobacteriia</taxon>
        <taxon>Flavobacteriales</taxon>
        <taxon>Flavobacteriaceae</taxon>
        <taxon>Flavobacterium</taxon>
    </lineage>
</organism>
<gene>
    <name evidence="1" type="ORF">FUA48_09760</name>
</gene>
<dbReference type="RefSeq" id="WP_147583361.1">
    <property type="nucleotide sequence ID" value="NZ_CP042831.1"/>
</dbReference>
<dbReference type="KEGG" id="fak:FUA48_09760"/>
<reference evidence="1 2" key="1">
    <citation type="submission" date="2019-08" db="EMBL/GenBank/DDBJ databases">
        <title>Flavobacterium alkalisoli sp. nov., isolated from rhizosphere soil of Suaeda salsa.</title>
        <authorList>
            <person name="Sun J.-Q."/>
            <person name="Xu L."/>
        </authorList>
    </citation>
    <scope>NUCLEOTIDE SEQUENCE [LARGE SCALE GENOMIC DNA]</scope>
    <source>
        <strain evidence="1 2">XS-5</strain>
    </source>
</reference>
<name>A0A5B9FS64_9FLAO</name>
<keyword evidence="2" id="KW-1185">Reference proteome</keyword>
<dbReference type="EMBL" id="CP042831">
    <property type="protein sequence ID" value="QEE49860.1"/>
    <property type="molecule type" value="Genomic_DNA"/>
</dbReference>
<protein>
    <submittedName>
        <fullName evidence="1">Uncharacterized protein</fullName>
    </submittedName>
</protein>
<evidence type="ECO:0000313" key="2">
    <source>
        <dbReference type="Proteomes" id="UP000321222"/>
    </source>
</evidence>
<dbReference type="Proteomes" id="UP000321222">
    <property type="component" value="Chromosome"/>
</dbReference>
<dbReference type="OrthoDB" id="676292at2"/>
<dbReference type="AlphaFoldDB" id="A0A5B9FS64"/>